<feature type="domain" description="Glycoside hydrolase family 29 N-terminal" evidence="8">
    <location>
        <begin position="15"/>
        <end position="330"/>
    </location>
</feature>
<name>A0A2N5PCM6_MEDGN</name>
<dbReference type="RefSeq" id="WP_073962853.1">
    <property type="nucleotide sequence ID" value="NZ_AP031446.1"/>
</dbReference>
<dbReference type="EC" id="3.2.1.51" evidence="3"/>
<dbReference type="PANTHER" id="PTHR10030:SF37">
    <property type="entry name" value="ALPHA-L-FUCOSIDASE-RELATED"/>
    <property type="match status" value="1"/>
</dbReference>
<comment type="function">
    <text evidence="1">Alpha-L-fucosidase is responsible for hydrolyzing the alpha-1,6-linked fucose joined to the reducing-end N-acetylglucosamine of the carbohydrate moieties of glycoproteins.</text>
</comment>
<evidence type="ECO:0000256" key="3">
    <source>
        <dbReference type="ARBA" id="ARBA00012662"/>
    </source>
</evidence>
<evidence type="ECO:0000256" key="7">
    <source>
        <dbReference type="PIRSR" id="PIRSR001092-1"/>
    </source>
</evidence>
<proteinExistence type="inferred from homology"/>
<comment type="similarity">
    <text evidence="2">Belongs to the glycosyl hydrolase 29 family.</text>
</comment>
<accession>A0A2N5PCM6</accession>
<dbReference type="InterPro" id="IPR000933">
    <property type="entry name" value="Glyco_hydro_29"/>
</dbReference>
<dbReference type="SMART" id="SM00812">
    <property type="entry name" value="Alpha_L_fucos"/>
    <property type="match status" value="1"/>
</dbReference>
<keyword evidence="5" id="KW-0378">Hydrolase</keyword>
<sequence length="449" mass="52203">MKCKDIYEWPESYGDPEWFIHDRFGMFIHFGLFSVAARHEWVMTLEQIGAEGYKKYFDNFNPDFFDARKWAKEAKEAGFQYAVLTAKHHEGFALWDTQLSDYKITNTKFGRDLVKEYVDAFRAEGLKVGLYFSLLDWYHPDFLVDGYHPERNNEEYIKSHPGDMEAYRKFMHGQVKELLTGYGKIDYIWFDFSYPQRDWGDSVGKGKDDWGSEELEKMILSLQPDIIINDRLGLGRGVGTPEQYQRNSKADKGGKPIIWEACQTLNNSWGYDRDNLNWKSSEMVVKLLIDTVSKGGNMLLNIGPNGRGEIDRRTQKILDDIKEWMRLHSEAICGCSSSEYEAPLDARFTQNGNHLYLHLFSWPYRTLLINGLGGEVEYAQLLNDHSEIKYIQDEGLSGKRKSHKDLNLEVTEIHIKDKFEEKALLVTLPVQKPDVIVPVIEFILKEQED</sequence>
<dbReference type="GO" id="GO:0016139">
    <property type="term" value="P:glycoside catabolic process"/>
    <property type="evidence" value="ECO:0007669"/>
    <property type="project" value="TreeGrafter"/>
</dbReference>
<keyword evidence="6" id="KW-0326">Glycosidase</keyword>
<dbReference type="EMBL" id="NIHS01000010">
    <property type="protein sequence ID" value="PLT72894.1"/>
    <property type="molecule type" value="Genomic_DNA"/>
</dbReference>
<reference evidence="10 11" key="1">
    <citation type="journal article" date="2017" name="Genome Med.">
        <title>A novel Ruminococcus gnavus clade enriched in inflammatory bowel disease patients.</title>
        <authorList>
            <person name="Hall A.B."/>
            <person name="Yassour M."/>
            <person name="Sauk J."/>
            <person name="Garner A."/>
            <person name="Jiang X."/>
            <person name="Arthur T."/>
            <person name="Lagoudas G.K."/>
            <person name="Vatanen T."/>
            <person name="Fornelos N."/>
            <person name="Wilson R."/>
            <person name="Bertha M."/>
            <person name="Cohen M."/>
            <person name="Garber J."/>
            <person name="Khalili H."/>
            <person name="Gevers D."/>
            <person name="Ananthakrishnan A.N."/>
            <person name="Kugathasan S."/>
            <person name="Lander E.S."/>
            <person name="Blainey P."/>
            <person name="Vlamakis H."/>
            <person name="Xavier R.J."/>
            <person name="Huttenhower C."/>
        </authorList>
    </citation>
    <scope>NUCLEOTIDE SEQUENCE [LARGE SCALE GENOMIC DNA]</scope>
    <source>
        <strain evidence="10 11">RJX1124</strain>
    </source>
</reference>
<dbReference type="GO" id="GO:0005764">
    <property type="term" value="C:lysosome"/>
    <property type="evidence" value="ECO:0007669"/>
    <property type="project" value="TreeGrafter"/>
</dbReference>
<dbReference type="Proteomes" id="UP001079535">
    <property type="component" value="Unassembled WGS sequence"/>
</dbReference>
<evidence type="ECO:0000256" key="1">
    <source>
        <dbReference type="ARBA" id="ARBA00004071"/>
    </source>
</evidence>
<reference evidence="9" key="2">
    <citation type="submission" date="2022-11" db="EMBL/GenBank/DDBJ databases">
        <title>Temperate bacteriophages infecting mucin-degrading bacterium Ruminococcus gnavus from the human gut.</title>
        <authorList>
            <person name="Buttimer C."/>
        </authorList>
    </citation>
    <scope>NUCLEOTIDE SEQUENCE</scope>
    <source>
        <strain evidence="9">CCUG 49994</strain>
    </source>
</reference>
<dbReference type="PIRSF" id="PIRSF001092">
    <property type="entry name" value="Alpha-L-fucosidase"/>
    <property type="match status" value="1"/>
</dbReference>
<dbReference type="GO" id="GO:0006004">
    <property type="term" value="P:fucose metabolic process"/>
    <property type="evidence" value="ECO:0007669"/>
    <property type="project" value="InterPro"/>
</dbReference>
<dbReference type="Gene3D" id="3.20.20.80">
    <property type="entry name" value="Glycosidases"/>
    <property type="match status" value="1"/>
</dbReference>
<keyword evidence="4" id="KW-0732">Signal</keyword>
<dbReference type="EMBL" id="JAPRAY010000005">
    <property type="protein sequence ID" value="MCZ0666955.1"/>
    <property type="molecule type" value="Genomic_DNA"/>
</dbReference>
<dbReference type="InterPro" id="IPR016286">
    <property type="entry name" value="FUC_metazoa-typ"/>
</dbReference>
<dbReference type="GO" id="GO:0004560">
    <property type="term" value="F:alpha-L-fucosidase activity"/>
    <property type="evidence" value="ECO:0007669"/>
    <property type="project" value="InterPro"/>
</dbReference>
<dbReference type="PRINTS" id="PR00741">
    <property type="entry name" value="GLHYDRLASE29"/>
</dbReference>
<evidence type="ECO:0000256" key="6">
    <source>
        <dbReference type="ARBA" id="ARBA00023295"/>
    </source>
</evidence>
<evidence type="ECO:0000256" key="5">
    <source>
        <dbReference type="ARBA" id="ARBA00022801"/>
    </source>
</evidence>
<feature type="site" description="May be important for catalysis" evidence="7">
    <location>
        <position position="262"/>
    </location>
</feature>
<evidence type="ECO:0000256" key="4">
    <source>
        <dbReference type="ARBA" id="ARBA00022729"/>
    </source>
</evidence>
<dbReference type="PANTHER" id="PTHR10030">
    <property type="entry name" value="ALPHA-L-FUCOSIDASE"/>
    <property type="match status" value="1"/>
</dbReference>
<evidence type="ECO:0000313" key="9">
    <source>
        <dbReference type="EMBL" id="MCZ0666955.1"/>
    </source>
</evidence>
<dbReference type="Proteomes" id="UP000234891">
    <property type="component" value="Unassembled WGS sequence"/>
</dbReference>
<dbReference type="InterPro" id="IPR057739">
    <property type="entry name" value="Glyco_hydro_29_N"/>
</dbReference>
<organism evidence="10 11">
    <name type="scientific">Mediterraneibacter gnavus</name>
    <name type="common">Ruminococcus gnavus</name>
    <dbReference type="NCBI Taxonomy" id="33038"/>
    <lineage>
        <taxon>Bacteria</taxon>
        <taxon>Bacillati</taxon>
        <taxon>Bacillota</taxon>
        <taxon>Clostridia</taxon>
        <taxon>Lachnospirales</taxon>
        <taxon>Lachnospiraceae</taxon>
        <taxon>Mediterraneibacter</taxon>
    </lineage>
</organism>
<protein>
    <recommendedName>
        <fullName evidence="3">alpha-L-fucosidase</fullName>
        <ecNumber evidence="3">3.2.1.51</ecNumber>
    </recommendedName>
</protein>
<dbReference type="Pfam" id="PF01120">
    <property type="entry name" value="Alpha_L_fucos"/>
    <property type="match status" value="1"/>
</dbReference>
<evidence type="ECO:0000259" key="8">
    <source>
        <dbReference type="Pfam" id="PF01120"/>
    </source>
</evidence>
<comment type="caution">
    <text evidence="10">The sequence shown here is derived from an EMBL/GenBank/DDBJ whole genome shotgun (WGS) entry which is preliminary data.</text>
</comment>
<dbReference type="SUPFAM" id="SSF51445">
    <property type="entry name" value="(Trans)glycosidases"/>
    <property type="match status" value="1"/>
</dbReference>
<evidence type="ECO:0000313" key="10">
    <source>
        <dbReference type="EMBL" id="PLT72894.1"/>
    </source>
</evidence>
<evidence type="ECO:0000256" key="2">
    <source>
        <dbReference type="ARBA" id="ARBA00007951"/>
    </source>
</evidence>
<gene>
    <name evidence="10" type="ORF">CDL26_07585</name>
    <name evidence="9" type="ORF">OZZ17_05280</name>
</gene>
<dbReference type="AlphaFoldDB" id="A0A2N5PCM6"/>
<dbReference type="InterPro" id="IPR017853">
    <property type="entry name" value="GH"/>
</dbReference>
<evidence type="ECO:0000313" key="11">
    <source>
        <dbReference type="Proteomes" id="UP000234891"/>
    </source>
</evidence>